<organism evidence="1 2">
    <name type="scientific">Chaetomium fimeti</name>
    <dbReference type="NCBI Taxonomy" id="1854472"/>
    <lineage>
        <taxon>Eukaryota</taxon>
        <taxon>Fungi</taxon>
        <taxon>Dikarya</taxon>
        <taxon>Ascomycota</taxon>
        <taxon>Pezizomycotina</taxon>
        <taxon>Sordariomycetes</taxon>
        <taxon>Sordariomycetidae</taxon>
        <taxon>Sordariales</taxon>
        <taxon>Chaetomiaceae</taxon>
        <taxon>Chaetomium</taxon>
    </lineage>
</organism>
<evidence type="ECO:0000313" key="1">
    <source>
        <dbReference type="EMBL" id="KAK3299741.1"/>
    </source>
</evidence>
<sequence>MLSEPNVTALGQDSVRRKFNINCYSFQQDAIVTFNGFQYACFYSFLESEPSDTSPEPLYVHVARRQLPLGEWDVMVLGDYPQTTDDGHNTVQMGICPADGTIHLSFDHHCDALKYRFSAPDVATRPKDFEWRPSLFTPTLHHLPGLPMADPKFKDVTYPRFGSSGDSMFCSFRDGKAGLGNDHLYMYVPNKREFVFVGTHLTGVQSNPYVHGMSWRGGRLHVTWVYRGFVYYEGWDDPLDTKHKQQAGPNGAENNHDICYAYSDDMGNTWSNGAGKVIARLHAGETITNNAEGIVAFEIPKGSGLTNQEAQAVDQEGGVHVLNRDTLDGGHGACPMWKHYYRSPHGVWTRRPIRPVTGSARGRLAISKTGDLFIVLPDFGASEMRVLKASKASGYASYDEVWRGNKLTGEPLVDSARLEQDMVLSVMVLAEEEATLSRKRNVVVLDFQL</sequence>
<dbReference type="Pfam" id="PF15892">
    <property type="entry name" value="BNR_4"/>
    <property type="match status" value="1"/>
</dbReference>
<dbReference type="AlphaFoldDB" id="A0AAE0HNJ2"/>
<dbReference type="RefSeq" id="XP_062663255.1">
    <property type="nucleotide sequence ID" value="XM_062799664.1"/>
</dbReference>
<evidence type="ECO:0000313" key="2">
    <source>
        <dbReference type="Proteomes" id="UP001278766"/>
    </source>
</evidence>
<reference evidence="1" key="2">
    <citation type="submission" date="2023-06" db="EMBL/GenBank/DDBJ databases">
        <authorList>
            <consortium name="Lawrence Berkeley National Laboratory"/>
            <person name="Haridas S."/>
            <person name="Hensen N."/>
            <person name="Bonometti L."/>
            <person name="Westerberg I."/>
            <person name="Brannstrom I.O."/>
            <person name="Guillou S."/>
            <person name="Cros-Aarteil S."/>
            <person name="Calhoun S."/>
            <person name="Kuo A."/>
            <person name="Mondo S."/>
            <person name="Pangilinan J."/>
            <person name="Riley R."/>
            <person name="Labutti K."/>
            <person name="Andreopoulos B."/>
            <person name="Lipzen A."/>
            <person name="Chen C."/>
            <person name="Yanf M."/>
            <person name="Daum C."/>
            <person name="Ng V."/>
            <person name="Clum A."/>
            <person name="Steindorff A."/>
            <person name="Ohm R."/>
            <person name="Martin F."/>
            <person name="Silar P."/>
            <person name="Natvig D."/>
            <person name="Lalanne C."/>
            <person name="Gautier V."/>
            <person name="Ament-Velasquez S.L."/>
            <person name="Kruys A."/>
            <person name="Hutchinson M.I."/>
            <person name="Powell A.J."/>
            <person name="Barry K."/>
            <person name="Miller A.N."/>
            <person name="Grigoriev I.V."/>
            <person name="Debuchy R."/>
            <person name="Gladieux P."/>
            <person name="Thoren M.H."/>
            <person name="Johannesson H."/>
        </authorList>
    </citation>
    <scope>NUCLEOTIDE SEQUENCE</scope>
    <source>
        <strain evidence="1">CBS 168.71</strain>
    </source>
</reference>
<accession>A0AAE0HNJ2</accession>
<dbReference type="GeneID" id="87836612"/>
<keyword evidence="2" id="KW-1185">Reference proteome</keyword>
<dbReference type="EMBL" id="JAUEPN010000001">
    <property type="protein sequence ID" value="KAK3299741.1"/>
    <property type="molecule type" value="Genomic_DNA"/>
</dbReference>
<name>A0AAE0HNJ2_9PEZI</name>
<protein>
    <recommendedName>
        <fullName evidence="3">Dockerin type 1</fullName>
    </recommendedName>
</protein>
<gene>
    <name evidence="1" type="ORF">B0H64DRAFT_227</name>
</gene>
<comment type="caution">
    <text evidence="1">The sequence shown here is derived from an EMBL/GenBank/DDBJ whole genome shotgun (WGS) entry which is preliminary data.</text>
</comment>
<proteinExistence type="predicted"/>
<reference evidence="1" key="1">
    <citation type="journal article" date="2023" name="Mol. Phylogenet. Evol.">
        <title>Genome-scale phylogeny and comparative genomics of the fungal order Sordariales.</title>
        <authorList>
            <person name="Hensen N."/>
            <person name="Bonometti L."/>
            <person name="Westerberg I."/>
            <person name="Brannstrom I.O."/>
            <person name="Guillou S."/>
            <person name="Cros-Aarteil S."/>
            <person name="Calhoun S."/>
            <person name="Haridas S."/>
            <person name="Kuo A."/>
            <person name="Mondo S."/>
            <person name="Pangilinan J."/>
            <person name="Riley R."/>
            <person name="LaButti K."/>
            <person name="Andreopoulos B."/>
            <person name="Lipzen A."/>
            <person name="Chen C."/>
            <person name="Yan M."/>
            <person name="Daum C."/>
            <person name="Ng V."/>
            <person name="Clum A."/>
            <person name="Steindorff A."/>
            <person name="Ohm R.A."/>
            <person name="Martin F."/>
            <person name="Silar P."/>
            <person name="Natvig D.O."/>
            <person name="Lalanne C."/>
            <person name="Gautier V."/>
            <person name="Ament-Velasquez S.L."/>
            <person name="Kruys A."/>
            <person name="Hutchinson M.I."/>
            <person name="Powell A.J."/>
            <person name="Barry K."/>
            <person name="Miller A.N."/>
            <person name="Grigoriev I.V."/>
            <person name="Debuchy R."/>
            <person name="Gladieux P."/>
            <person name="Hiltunen Thoren M."/>
            <person name="Johannesson H."/>
        </authorList>
    </citation>
    <scope>NUCLEOTIDE SEQUENCE</scope>
    <source>
        <strain evidence="1">CBS 168.71</strain>
    </source>
</reference>
<dbReference type="Proteomes" id="UP001278766">
    <property type="component" value="Unassembled WGS sequence"/>
</dbReference>
<evidence type="ECO:0008006" key="3">
    <source>
        <dbReference type="Google" id="ProtNLM"/>
    </source>
</evidence>